<dbReference type="InterPro" id="IPR027417">
    <property type="entry name" value="P-loop_NTPase"/>
</dbReference>
<dbReference type="Pfam" id="PF02492">
    <property type="entry name" value="cobW"/>
    <property type="match status" value="1"/>
</dbReference>
<evidence type="ECO:0000259" key="6">
    <source>
        <dbReference type="SMART" id="SM00833"/>
    </source>
</evidence>
<name>A0ABT9Z6Q1_9BACI</name>
<organism evidence="7 8">
    <name type="scientific">Metabacillus niabensis</name>
    <dbReference type="NCBI Taxonomy" id="324854"/>
    <lineage>
        <taxon>Bacteria</taxon>
        <taxon>Bacillati</taxon>
        <taxon>Bacillota</taxon>
        <taxon>Bacilli</taxon>
        <taxon>Bacillales</taxon>
        <taxon>Bacillaceae</taxon>
        <taxon>Metabacillus</taxon>
    </lineage>
</organism>
<dbReference type="Gene3D" id="3.40.50.300">
    <property type="entry name" value="P-loop containing nucleotide triphosphate hydrolases"/>
    <property type="match status" value="1"/>
</dbReference>
<protein>
    <submittedName>
        <fullName evidence="7">G3E family GTPase</fullName>
    </submittedName>
</protein>
<dbReference type="PANTHER" id="PTHR13748:SF62">
    <property type="entry name" value="COBW DOMAIN-CONTAINING PROTEIN"/>
    <property type="match status" value="1"/>
</dbReference>
<evidence type="ECO:0000313" key="7">
    <source>
        <dbReference type="EMBL" id="MDQ0227497.1"/>
    </source>
</evidence>
<accession>A0ABT9Z6Q1</accession>
<proteinExistence type="inferred from homology"/>
<dbReference type="InterPro" id="IPR036627">
    <property type="entry name" value="CobW-likC_sf"/>
</dbReference>
<evidence type="ECO:0000313" key="8">
    <source>
        <dbReference type="Proteomes" id="UP001232245"/>
    </source>
</evidence>
<dbReference type="InterPro" id="IPR003495">
    <property type="entry name" value="CobW/HypB/UreG_nucleotide-bd"/>
</dbReference>
<gene>
    <name evidence="7" type="ORF">J2S02_003842</name>
</gene>
<dbReference type="InterPro" id="IPR011629">
    <property type="entry name" value="CobW-like_C"/>
</dbReference>
<dbReference type="SUPFAM" id="SSF52540">
    <property type="entry name" value="P-loop containing nucleoside triphosphate hydrolases"/>
    <property type="match status" value="1"/>
</dbReference>
<comment type="catalytic activity">
    <reaction evidence="5">
        <text>GTP + H2O = GDP + phosphate + H(+)</text>
        <dbReference type="Rhea" id="RHEA:19669"/>
        <dbReference type="ChEBI" id="CHEBI:15377"/>
        <dbReference type="ChEBI" id="CHEBI:15378"/>
        <dbReference type="ChEBI" id="CHEBI:37565"/>
        <dbReference type="ChEBI" id="CHEBI:43474"/>
        <dbReference type="ChEBI" id="CHEBI:58189"/>
    </reaction>
    <physiologicalReaction direction="left-to-right" evidence="5">
        <dbReference type="Rhea" id="RHEA:19670"/>
    </physiologicalReaction>
</comment>
<sequence>MQANVEIYILAGFLGSGKSTLLKNLLIEENEKNRKVAVLMNELGELSVDSGIIGTDVSIRELLNGCICCTLKDEVEIQLLMLYQQEQPDVIYIEATGVAHPIEILDACMSPVIAPHVHVKSIISVVDSKRWLNRNQLNNQLQKLIEEQVKYGDIILLNKSDCVSAVERAYIQEEITKINTRAQQFFTTFADVPLTKLRISREDMGNSDNETVHVHHHLHIQAMTYQFHKMLSKERFETWLNSLPSTIYRVKGFVRFKENPLVHVVQYSYGAPYLFGQKINFPENLVLIGSGLDKKQLMMELSELETLSE</sequence>
<evidence type="ECO:0000256" key="1">
    <source>
        <dbReference type="ARBA" id="ARBA00022741"/>
    </source>
</evidence>
<dbReference type="Pfam" id="PF07683">
    <property type="entry name" value="CobW_C"/>
    <property type="match status" value="1"/>
</dbReference>
<dbReference type="SMART" id="SM00833">
    <property type="entry name" value="CobW_C"/>
    <property type="match status" value="1"/>
</dbReference>
<evidence type="ECO:0000256" key="2">
    <source>
        <dbReference type="ARBA" id="ARBA00022801"/>
    </source>
</evidence>
<evidence type="ECO:0000256" key="3">
    <source>
        <dbReference type="ARBA" id="ARBA00023186"/>
    </source>
</evidence>
<keyword evidence="3" id="KW-0143">Chaperone</keyword>
<dbReference type="CDD" id="cd03112">
    <property type="entry name" value="CobW-like"/>
    <property type="match status" value="1"/>
</dbReference>
<comment type="caution">
    <text evidence="7">The sequence shown here is derived from an EMBL/GenBank/DDBJ whole genome shotgun (WGS) entry which is preliminary data.</text>
</comment>
<dbReference type="SUPFAM" id="SSF90002">
    <property type="entry name" value="Hypothetical protein YjiA, C-terminal domain"/>
    <property type="match status" value="1"/>
</dbReference>
<dbReference type="InterPro" id="IPR051316">
    <property type="entry name" value="Zinc-reg_GTPase_activator"/>
</dbReference>
<keyword evidence="1" id="KW-0547">Nucleotide-binding</keyword>
<dbReference type="RefSeq" id="WP_174881722.1">
    <property type="nucleotide sequence ID" value="NZ_CADEPK010000412.1"/>
</dbReference>
<reference evidence="7 8" key="1">
    <citation type="submission" date="2023-07" db="EMBL/GenBank/DDBJ databases">
        <title>Genomic Encyclopedia of Type Strains, Phase IV (KMG-IV): sequencing the most valuable type-strain genomes for metagenomic binning, comparative biology and taxonomic classification.</title>
        <authorList>
            <person name="Goeker M."/>
        </authorList>
    </citation>
    <scope>NUCLEOTIDE SEQUENCE [LARGE SCALE GENOMIC DNA]</scope>
    <source>
        <strain evidence="7 8">DSM 17723</strain>
    </source>
</reference>
<feature type="domain" description="CobW C-terminal" evidence="6">
    <location>
        <begin position="220"/>
        <end position="305"/>
    </location>
</feature>
<keyword evidence="8" id="KW-1185">Reference proteome</keyword>
<dbReference type="PANTHER" id="PTHR13748">
    <property type="entry name" value="COBW-RELATED"/>
    <property type="match status" value="1"/>
</dbReference>
<dbReference type="Gene3D" id="3.30.1220.10">
    <property type="entry name" value="CobW-like, C-terminal domain"/>
    <property type="match status" value="1"/>
</dbReference>
<dbReference type="Proteomes" id="UP001232245">
    <property type="component" value="Unassembled WGS sequence"/>
</dbReference>
<dbReference type="EMBL" id="JAUSTZ010000009">
    <property type="protein sequence ID" value="MDQ0227497.1"/>
    <property type="molecule type" value="Genomic_DNA"/>
</dbReference>
<evidence type="ECO:0000256" key="5">
    <source>
        <dbReference type="ARBA" id="ARBA00049117"/>
    </source>
</evidence>
<comment type="similarity">
    <text evidence="4">Belongs to the SIMIBI class G3E GTPase family. ZNG1 subfamily.</text>
</comment>
<keyword evidence="2" id="KW-0378">Hydrolase</keyword>
<evidence type="ECO:0000256" key="4">
    <source>
        <dbReference type="ARBA" id="ARBA00034320"/>
    </source>
</evidence>